<dbReference type="AlphaFoldDB" id="A0A4R6BUT9"/>
<comment type="function">
    <text evidence="1">Regulates expression of the glpD operon. In the presence of glycerol 3-phosphate (G3P) causes antitermination of transcription of glpD at the inverted repeat of the leader region to enhance its transcription. Binds and stabilizes glpD leader mRNA.</text>
</comment>
<dbReference type="EMBL" id="SCWB01000008">
    <property type="protein sequence ID" value="TDM11849.1"/>
    <property type="molecule type" value="Genomic_DNA"/>
</dbReference>
<comment type="caution">
    <text evidence="2">The sequence shown here is derived from an EMBL/GenBank/DDBJ whole genome shotgun (WGS) entry which is preliminary data.</text>
</comment>
<gene>
    <name evidence="2" type="ORF">ERX29_05535</name>
</gene>
<protein>
    <recommendedName>
        <fullName evidence="1">Glycerol uptake operon antiterminator regulatory protein</fullName>
    </recommendedName>
</protein>
<dbReference type="SUPFAM" id="SSF110391">
    <property type="entry name" value="GlpP-like"/>
    <property type="match status" value="1"/>
</dbReference>
<dbReference type="InterPro" id="IPR013785">
    <property type="entry name" value="Aldolase_TIM"/>
</dbReference>
<dbReference type="PANTHER" id="PTHR35787:SF1">
    <property type="entry name" value="GLYCEROL UPTAKE OPERON ANTITERMINATOR REGULATORY PROTEIN"/>
    <property type="match status" value="1"/>
</dbReference>
<dbReference type="GO" id="GO:0001072">
    <property type="term" value="F:transcription antitermination factor activity, RNA binding"/>
    <property type="evidence" value="ECO:0007669"/>
    <property type="project" value="TreeGrafter"/>
</dbReference>
<keyword evidence="1" id="KW-0694">RNA-binding</keyword>
<dbReference type="Gene3D" id="3.20.20.70">
    <property type="entry name" value="Aldolase class I"/>
    <property type="match status" value="1"/>
</dbReference>
<reference evidence="2 3" key="1">
    <citation type="submission" date="2019-01" db="EMBL/GenBank/DDBJ databases">
        <title>Draft genome sequences of the type strains of six Macrococcus species.</title>
        <authorList>
            <person name="Mazhar S."/>
            <person name="Altermann E."/>
            <person name="Hill C."/>
            <person name="Mcauliffe O."/>
        </authorList>
    </citation>
    <scope>NUCLEOTIDE SEQUENCE [LARGE SCALE GENOMIC DNA]</scope>
    <source>
        <strain evidence="2 3">CCM4815</strain>
    </source>
</reference>
<dbReference type="InterPro" id="IPR006699">
    <property type="entry name" value="GlpP"/>
</dbReference>
<keyword evidence="1" id="KW-0804">Transcription</keyword>
<keyword evidence="1" id="KW-0319">Glycerol metabolism</keyword>
<organism evidence="2 3">
    <name type="scientific">Macrococcus lamae</name>
    <dbReference type="NCBI Taxonomy" id="198484"/>
    <lineage>
        <taxon>Bacteria</taxon>
        <taxon>Bacillati</taxon>
        <taxon>Bacillota</taxon>
        <taxon>Bacilli</taxon>
        <taxon>Bacillales</taxon>
        <taxon>Staphylococcaceae</taxon>
        <taxon>Macrococcus</taxon>
    </lineage>
</organism>
<dbReference type="Proteomes" id="UP000294802">
    <property type="component" value="Unassembled WGS sequence"/>
</dbReference>
<dbReference type="GO" id="GO:0003723">
    <property type="term" value="F:RNA binding"/>
    <property type="evidence" value="ECO:0007669"/>
    <property type="project" value="UniProtKB-KW"/>
</dbReference>
<dbReference type="PANTHER" id="PTHR35787">
    <property type="entry name" value="GLYCEROL UPTAKE OPERON ANTITERMINATOR REGULATORY PROTEIN"/>
    <property type="match status" value="1"/>
</dbReference>
<evidence type="ECO:0000256" key="1">
    <source>
        <dbReference type="PIRNR" id="PIRNR016897"/>
    </source>
</evidence>
<dbReference type="GO" id="GO:0045893">
    <property type="term" value="P:positive regulation of DNA-templated transcription"/>
    <property type="evidence" value="ECO:0007669"/>
    <property type="project" value="TreeGrafter"/>
</dbReference>
<dbReference type="RefSeq" id="WP_133443705.1">
    <property type="nucleotide sequence ID" value="NZ_SCWB01000008.1"/>
</dbReference>
<keyword evidence="1" id="KW-0805">Transcription regulation</keyword>
<dbReference type="Pfam" id="PF04309">
    <property type="entry name" value="G3P_antiterm"/>
    <property type="match status" value="1"/>
</dbReference>
<evidence type="ECO:0000313" key="3">
    <source>
        <dbReference type="Proteomes" id="UP000294802"/>
    </source>
</evidence>
<dbReference type="GO" id="GO:0006071">
    <property type="term" value="P:glycerol metabolic process"/>
    <property type="evidence" value="ECO:0007669"/>
    <property type="project" value="UniProtKB-UniRule"/>
</dbReference>
<dbReference type="PIRSF" id="PIRSF016897">
    <property type="entry name" value="GlpP"/>
    <property type="match status" value="1"/>
</dbReference>
<accession>A0A4R6BUT9</accession>
<evidence type="ECO:0000313" key="2">
    <source>
        <dbReference type="EMBL" id="TDM11849.1"/>
    </source>
</evidence>
<dbReference type="OrthoDB" id="9799580at2"/>
<keyword evidence="3" id="KW-1185">Reference proteome</keyword>
<name>A0A4R6BUT9_9STAP</name>
<sequence>MILPAIREIRDIERFNKMNYETCVILDTHIGHLTNILELLKSANKKAYIHLDLIKGLSADEAAVEYIVQKYKPAGIITTKPKLIKKAKHLGMKTVLRVFILDTSALQRSFSLIQQADPDYVEVMPGIASKVIDEVKAKSGKSIIAGGLIETVEEVEAALAHGAELITTSNKPLWKHYEPNR</sequence>
<proteinExistence type="predicted"/>